<feature type="region of interest" description="Disordered" evidence="2">
    <location>
        <begin position="577"/>
        <end position="617"/>
    </location>
</feature>
<feature type="compositionally biased region" description="Basic and acidic residues" evidence="2">
    <location>
        <begin position="605"/>
        <end position="617"/>
    </location>
</feature>
<accession>A0AAD7Q8Z4</accession>
<dbReference type="PANTHER" id="PTHR34121:SF5">
    <property type="entry name" value="CENTROSOMAL PROTEIN OF 135 KDA-LIKE PROTEIN"/>
    <property type="match status" value="1"/>
</dbReference>
<protein>
    <submittedName>
        <fullName evidence="3">Coiled-coil domain-containing protein 18-like isoform X2</fullName>
    </submittedName>
</protein>
<evidence type="ECO:0000256" key="2">
    <source>
        <dbReference type="SAM" id="MobiDB-lite"/>
    </source>
</evidence>
<dbReference type="AlphaFoldDB" id="A0AAD7Q8Z4"/>
<feature type="coiled-coil region" evidence="1">
    <location>
        <begin position="348"/>
        <end position="400"/>
    </location>
</feature>
<proteinExistence type="predicted"/>
<dbReference type="KEGG" id="qsa:O6P43_006747"/>
<name>A0AAD7Q8Z4_QUISA</name>
<organism evidence="3 4">
    <name type="scientific">Quillaja saponaria</name>
    <name type="common">Soap bark tree</name>
    <dbReference type="NCBI Taxonomy" id="32244"/>
    <lineage>
        <taxon>Eukaryota</taxon>
        <taxon>Viridiplantae</taxon>
        <taxon>Streptophyta</taxon>
        <taxon>Embryophyta</taxon>
        <taxon>Tracheophyta</taxon>
        <taxon>Spermatophyta</taxon>
        <taxon>Magnoliopsida</taxon>
        <taxon>eudicotyledons</taxon>
        <taxon>Gunneridae</taxon>
        <taxon>Pentapetalae</taxon>
        <taxon>rosids</taxon>
        <taxon>fabids</taxon>
        <taxon>Fabales</taxon>
        <taxon>Quillajaceae</taxon>
        <taxon>Quillaja</taxon>
    </lineage>
</organism>
<sequence length="653" mass="73837">MSWLRTAVNKAVEAGGNNNLTRTVRNYADSVVVHAGNAVAEGAKIIQDRIVSRNLKSFNHTVKRLEELSVSCKGIARIQLLRRWLVDLKEIERLSTGNFESVEKYTEDQLNSEESKDSPKKPTMVYYVDPDMDGKPKNFRDVFLCSQALEGITLSMILEAPVEEELSLLMEIYGLCLTGGKEVHTTVLTSIQDLAKAFSDYGEEVLVKREELLQYAQGAIAGLKLNADVVRIDAEASSIKENLEKMKAIHPGEDCEKSPKEKMAGAVEALAQDLAQIRLCSKLEALLLKKKNYSCGDSPELHAEKVDKLKILSESLANSTSKAEKRMSEHRSHKEEVLHFRVGKANEVSQIEKELAVEIGELEKQRDELESKLKKVNTSLTSARARLHNAREERQQFDEASNQILVHLKEKENELVRSISSCQTEASVVDTWINFLESTWVLQSSYTKQKEEQVNGELEKYGDYFVNLIVDLLSSYKENLGSSIPRIRNFVENLGSSQGSEISPGVDNDNSKVNNPRKKLEEEYLDVEAKFITTVSIVDAMKQQFYFQSEGIFRKDNEKVKELLDALDKIKEEFESIETPTHRSKLPSSETPIKSPSAIPKHTTKTKEFKQDEAKPSKLELDKLRNDDLKEDIGEWEFDALENDIKTSSSRTR</sequence>
<evidence type="ECO:0000313" key="3">
    <source>
        <dbReference type="EMBL" id="KAJ7977055.1"/>
    </source>
</evidence>
<evidence type="ECO:0000313" key="4">
    <source>
        <dbReference type="Proteomes" id="UP001163823"/>
    </source>
</evidence>
<reference evidence="3" key="1">
    <citation type="journal article" date="2023" name="Science">
        <title>Elucidation of the pathway for biosynthesis of saponin adjuvants from the soapbark tree.</title>
        <authorList>
            <person name="Reed J."/>
            <person name="Orme A."/>
            <person name="El-Demerdash A."/>
            <person name="Owen C."/>
            <person name="Martin L.B.B."/>
            <person name="Misra R.C."/>
            <person name="Kikuchi S."/>
            <person name="Rejzek M."/>
            <person name="Martin A.C."/>
            <person name="Harkess A."/>
            <person name="Leebens-Mack J."/>
            <person name="Louveau T."/>
            <person name="Stephenson M.J."/>
            <person name="Osbourn A."/>
        </authorList>
    </citation>
    <scope>NUCLEOTIDE SEQUENCE</scope>
    <source>
        <strain evidence="3">S10</strain>
    </source>
</reference>
<evidence type="ECO:0000256" key="1">
    <source>
        <dbReference type="SAM" id="Coils"/>
    </source>
</evidence>
<keyword evidence="4" id="KW-1185">Reference proteome</keyword>
<dbReference type="Proteomes" id="UP001163823">
    <property type="component" value="Chromosome 3"/>
</dbReference>
<comment type="caution">
    <text evidence="3">The sequence shown here is derived from an EMBL/GenBank/DDBJ whole genome shotgun (WGS) entry which is preliminary data.</text>
</comment>
<dbReference type="PANTHER" id="PTHR34121">
    <property type="entry name" value="MYOSIN-11"/>
    <property type="match status" value="1"/>
</dbReference>
<gene>
    <name evidence="3" type="ORF">O6P43_006747</name>
</gene>
<keyword evidence="1" id="KW-0175">Coiled coil</keyword>
<dbReference type="EMBL" id="JARAOO010000003">
    <property type="protein sequence ID" value="KAJ7977055.1"/>
    <property type="molecule type" value="Genomic_DNA"/>
</dbReference>